<dbReference type="EMBL" id="GBXM01033230">
    <property type="protein sequence ID" value="JAH75347.1"/>
    <property type="molecule type" value="Transcribed_RNA"/>
</dbReference>
<accession>A0A0E9VBC5</accession>
<dbReference type="AlphaFoldDB" id="A0A0E9VBC5"/>
<proteinExistence type="predicted"/>
<protein>
    <submittedName>
        <fullName evidence="1">Uncharacterized protein</fullName>
    </submittedName>
</protein>
<reference evidence="1" key="2">
    <citation type="journal article" date="2015" name="Fish Shellfish Immunol.">
        <title>Early steps in the European eel (Anguilla anguilla)-Vibrio vulnificus interaction in the gills: Role of the RtxA13 toxin.</title>
        <authorList>
            <person name="Callol A."/>
            <person name="Pajuelo D."/>
            <person name="Ebbesson L."/>
            <person name="Teles M."/>
            <person name="MacKenzie S."/>
            <person name="Amaro C."/>
        </authorList>
    </citation>
    <scope>NUCLEOTIDE SEQUENCE</scope>
</reference>
<organism evidence="1">
    <name type="scientific">Anguilla anguilla</name>
    <name type="common">European freshwater eel</name>
    <name type="synonym">Muraena anguilla</name>
    <dbReference type="NCBI Taxonomy" id="7936"/>
    <lineage>
        <taxon>Eukaryota</taxon>
        <taxon>Metazoa</taxon>
        <taxon>Chordata</taxon>
        <taxon>Craniata</taxon>
        <taxon>Vertebrata</taxon>
        <taxon>Euteleostomi</taxon>
        <taxon>Actinopterygii</taxon>
        <taxon>Neopterygii</taxon>
        <taxon>Teleostei</taxon>
        <taxon>Anguilliformes</taxon>
        <taxon>Anguillidae</taxon>
        <taxon>Anguilla</taxon>
    </lineage>
</organism>
<name>A0A0E9VBC5_ANGAN</name>
<evidence type="ECO:0000313" key="1">
    <source>
        <dbReference type="EMBL" id="JAH75347.1"/>
    </source>
</evidence>
<reference evidence="1" key="1">
    <citation type="submission" date="2014-11" db="EMBL/GenBank/DDBJ databases">
        <authorList>
            <person name="Amaro Gonzalez C."/>
        </authorList>
    </citation>
    <scope>NUCLEOTIDE SEQUENCE</scope>
</reference>
<sequence length="32" mass="3402">MISMGLSLSIRRDILRGKIQVSASKVAGAMIV</sequence>